<feature type="region of interest" description="Disordered" evidence="1">
    <location>
        <begin position="107"/>
        <end position="138"/>
    </location>
</feature>
<accession>A0AAV0P5R2</accession>
<dbReference type="AlphaFoldDB" id="A0AAV0P5R2"/>
<feature type="compositionally biased region" description="Acidic residues" evidence="1">
    <location>
        <begin position="10"/>
        <end position="24"/>
    </location>
</feature>
<name>A0AAV0P5R2_9ROSI</name>
<evidence type="ECO:0000313" key="2">
    <source>
        <dbReference type="EMBL" id="CAI0465859.1"/>
    </source>
</evidence>
<evidence type="ECO:0000313" key="3">
    <source>
        <dbReference type="Proteomes" id="UP001154282"/>
    </source>
</evidence>
<comment type="caution">
    <text evidence="2">The sequence shown here is derived from an EMBL/GenBank/DDBJ whole genome shotgun (WGS) entry which is preliminary data.</text>
</comment>
<sequence>MKRPIPCDVISDDSSDAENDGEEDGVFDPQQHQQFFNQHELELDSPACQSVSVLCVCVYRDDNQDCRNVSELHAGASHPITPWLRDSVFFMDGAREVDEATLRAAIALPNQHHSQTLGPAAKRHRESAPATGSHHSPQ</sequence>
<protein>
    <submittedName>
        <fullName evidence="2">Uncharacterized protein</fullName>
    </submittedName>
</protein>
<proteinExistence type="predicted"/>
<dbReference type="Proteomes" id="UP001154282">
    <property type="component" value="Unassembled WGS sequence"/>
</dbReference>
<organism evidence="2 3">
    <name type="scientific">Linum tenue</name>
    <dbReference type="NCBI Taxonomy" id="586396"/>
    <lineage>
        <taxon>Eukaryota</taxon>
        <taxon>Viridiplantae</taxon>
        <taxon>Streptophyta</taxon>
        <taxon>Embryophyta</taxon>
        <taxon>Tracheophyta</taxon>
        <taxon>Spermatophyta</taxon>
        <taxon>Magnoliopsida</taxon>
        <taxon>eudicotyledons</taxon>
        <taxon>Gunneridae</taxon>
        <taxon>Pentapetalae</taxon>
        <taxon>rosids</taxon>
        <taxon>fabids</taxon>
        <taxon>Malpighiales</taxon>
        <taxon>Linaceae</taxon>
        <taxon>Linum</taxon>
    </lineage>
</organism>
<evidence type="ECO:0000256" key="1">
    <source>
        <dbReference type="SAM" id="MobiDB-lite"/>
    </source>
</evidence>
<keyword evidence="3" id="KW-1185">Reference proteome</keyword>
<feature type="region of interest" description="Disordered" evidence="1">
    <location>
        <begin position="1"/>
        <end position="24"/>
    </location>
</feature>
<reference evidence="2" key="1">
    <citation type="submission" date="2022-08" db="EMBL/GenBank/DDBJ databases">
        <authorList>
            <person name="Gutierrez-Valencia J."/>
        </authorList>
    </citation>
    <scope>NUCLEOTIDE SEQUENCE</scope>
</reference>
<gene>
    <name evidence="2" type="ORF">LITE_LOCUS36779</name>
</gene>
<dbReference type="EMBL" id="CAMGYJ010000008">
    <property type="protein sequence ID" value="CAI0465859.1"/>
    <property type="molecule type" value="Genomic_DNA"/>
</dbReference>